<evidence type="ECO:0000259" key="4">
    <source>
        <dbReference type="Pfam" id="PF16113"/>
    </source>
</evidence>
<comment type="function">
    <text evidence="2">Hydrolyzes 3-hydroxyisobutyryl-CoA (HIBYL-CoA), a saline catabolite. Has high activity toward isobutyryl-CoA. Could be an isobutyryl-CoA dehydrogenase that functions in valine catabolism.</text>
</comment>
<protein>
    <recommendedName>
        <fullName evidence="2">3-hydroxyisobutyryl-CoA hydrolase</fullName>
        <shortName evidence="2">HIB-CoA hydrolase</shortName>
        <shortName evidence="2">HIBYL-CoA-H</shortName>
        <ecNumber evidence="2">3.1.2.4</ecNumber>
    </recommendedName>
    <alternativeName>
        <fullName evidence="2">3-hydroxyisobutyryl-coenzyme A hydrolase</fullName>
    </alternativeName>
</protein>
<feature type="domain" description="Enoyl-CoA hydratase/isomerase" evidence="4">
    <location>
        <begin position="292"/>
        <end position="411"/>
    </location>
</feature>
<evidence type="ECO:0000313" key="5">
    <source>
        <dbReference type="EMBL" id="VDD07782.1"/>
    </source>
</evidence>
<dbReference type="EC" id="3.1.2.4" evidence="2"/>
<evidence type="ECO:0000256" key="3">
    <source>
        <dbReference type="SAM" id="MobiDB-lite"/>
    </source>
</evidence>
<evidence type="ECO:0000256" key="2">
    <source>
        <dbReference type="RuleBase" id="RU369070"/>
    </source>
</evidence>
<dbReference type="PANTHER" id="PTHR43176:SF18">
    <property type="entry name" value="3-HYDROXYISOBUTYRYL-COA HYDROLASE"/>
    <property type="match status" value="1"/>
</dbReference>
<feature type="compositionally biased region" description="Basic residues" evidence="3">
    <location>
        <begin position="1"/>
        <end position="19"/>
    </location>
</feature>
<evidence type="ECO:0000256" key="1">
    <source>
        <dbReference type="ARBA" id="ARBA00022801"/>
    </source>
</evidence>
<dbReference type="GO" id="GO:0003860">
    <property type="term" value="F:3-hydroxyisobutyryl-CoA hydrolase activity"/>
    <property type="evidence" value="ECO:0007669"/>
    <property type="project" value="UniProtKB-UniRule"/>
</dbReference>
<dbReference type="PANTHER" id="PTHR43176">
    <property type="entry name" value="3-HYDROXYISOBUTYRYL-COA HYDROLASE-RELATED"/>
    <property type="match status" value="1"/>
</dbReference>
<proteinExistence type="inferred from homology"/>
<dbReference type="InterPro" id="IPR045004">
    <property type="entry name" value="ECH_dom"/>
</dbReference>
<feature type="domain" description="Enoyl-CoA hydratase/isomerase" evidence="4">
    <location>
        <begin position="35"/>
        <end position="262"/>
    </location>
</feature>
<feature type="region of interest" description="Disordered" evidence="3">
    <location>
        <begin position="1"/>
        <end position="25"/>
    </location>
</feature>
<dbReference type="SUPFAM" id="SSF52096">
    <property type="entry name" value="ClpP/crotonase"/>
    <property type="match status" value="1"/>
</dbReference>
<name>A0A3P6CH12_BRAOL</name>
<dbReference type="InterPro" id="IPR029045">
    <property type="entry name" value="ClpP/crotonase-like_dom_sf"/>
</dbReference>
<dbReference type="CDD" id="cd06558">
    <property type="entry name" value="crotonase-like"/>
    <property type="match status" value="1"/>
</dbReference>
<dbReference type="EMBL" id="LR031873">
    <property type="protein sequence ID" value="VDD07782.1"/>
    <property type="molecule type" value="Genomic_DNA"/>
</dbReference>
<dbReference type="GO" id="GO:0006574">
    <property type="term" value="P:L-valine catabolic process"/>
    <property type="evidence" value="ECO:0007669"/>
    <property type="project" value="UniProtKB-UniRule"/>
</dbReference>
<comment type="pathway">
    <text evidence="2">Amino-acid degradation; L-valine degradation.</text>
</comment>
<dbReference type="InterPro" id="IPR032259">
    <property type="entry name" value="HIBYL-CoA-H"/>
</dbReference>
<comment type="catalytic activity">
    <reaction evidence="2">
        <text>3-hydroxy-2-methylpropanoyl-CoA + H2O = 3-hydroxy-2-methylpropanoate + CoA + H(+)</text>
        <dbReference type="Rhea" id="RHEA:20888"/>
        <dbReference type="ChEBI" id="CHEBI:11805"/>
        <dbReference type="ChEBI" id="CHEBI:15377"/>
        <dbReference type="ChEBI" id="CHEBI:15378"/>
        <dbReference type="ChEBI" id="CHEBI:57287"/>
        <dbReference type="ChEBI" id="CHEBI:57340"/>
        <dbReference type="EC" id="3.1.2.4"/>
    </reaction>
</comment>
<keyword evidence="1 2" id="KW-0378">Hydrolase</keyword>
<accession>A0A3P6CH12</accession>
<dbReference type="AlphaFoldDB" id="A0A3P6CH12"/>
<reference evidence="5" key="1">
    <citation type="submission" date="2018-11" db="EMBL/GenBank/DDBJ databases">
        <authorList>
            <consortium name="Genoscope - CEA"/>
            <person name="William W."/>
        </authorList>
    </citation>
    <scope>NUCLEOTIDE SEQUENCE</scope>
</reference>
<organism evidence="5">
    <name type="scientific">Brassica oleracea</name>
    <name type="common">Wild cabbage</name>
    <dbReference type="NCBI Taxonomy" id="3712"/>
    <lineage>
        <taxon>Eukaryota</taxon>
        <taxon>Viridiplantae</taxon>
        <taxon>Streptophyta</taxon>
        <taxon>Embryophyta</taxon>
        <taxon>Tracheophyta</taxon>
        <taxon>Spermatophyta</taxon>
        <taxon>Magnoliopsida</taxon>
        <taxon>eudicotyledons</taxon>
        <taxon>Gunneridae</taxon>
        <taxon>Pentapetalae</taxon>
        <taxon>rosids</taxon>
        <taxon>malvids</taxon>
        <taxon>Brassicales</taxon>
        <taxon>Brassicaceae</taxon>
        <taxon>Brassiceae</taxon>
        <taxon>Brassica</taxon>
    </lineage>
</organism>
<sequence>MINKNHSFHNHSIRNRRRRSDVSRDGLRLSDKSGVRIFTLNRPKQLNALNSNMLLNFSLITRLTQLFLAYEEDPNVKLVILKGQGKAFCAGGDVRPVICDIVQGKWRLGADFFSDQYTLNYIMATYSKIQISIMNGIVMGGGAGVSIHGRFRIATEKTVFAMPETELGLFPDVGASYFLSRLPGFFGEYVGLTGARLDGAEMLACGLATHFVPSTRLTALEADLCKVGSSDPVTFGSTILNAYTQNPHLKQHSAYHRHVSIILSHLFLLLVFDKNASFCWLFLIFFLVSLRSLDVIDRCFSRRTMEEIISALEREATQKPDEWISATIRDLKKASPASLKISLRSIREGRFQGVGKCLIREYRMVCHVLKREISKDFVEGCRAVVIDKDRNPKWKPRRLEQVTDNMVDQYFKRMDEEEGWEDLKLPPRINLPSSIIAKL</sequence>
<dbReference type="Pfam" id="PF16113">
    <property type="entry name" value="ECH_2"/>
    <property type="match status" value="2"/>
</dbReference>
<comment type="similarity">
    <text evidence="2">Belongs to the enoyl-CoA hydratase/isomerase family.</text>
</comment>
<gene>
    <name evidence="5" type="ORF">BOLC4T23682H</name>
</gene>
<dbReference type="Gene3D" id="3.90.226.10">
    <property type="entry name" value="2-enoyl-CoA Hydratase, Chain A, domain 1"/>
    <property type="match status" value="2"/>
</dbReference>